<feature type="domain" description="FAD-binding" evidence="2">
    <location>
        <begin position="32"/>
        <end position="197"/>
    </location>
</feature>
<dbReference type="InterPro" id="IPR011777">
    <property type="entry name" value="Geranylgeranyl_Rdtase_fam"/>
</dbReference>
<comment type="caution">
    <text evidence="3">The sequence shown here is derived from an EMBL/GenBank/DDBJ whole genome shotgun (WGS) entry which is preliminary data.</text>
</comment>
<reference evidence="3" key="1">
    <citation type="journal article" date="2015" name="Nature">
        <title>Complex archaea that bridge the gap between prokaryotes and eukaryotes.</title>
        <authorList>
            <person name="Spang A."/>
            <person name="Saw J.H."/>
            <person name="Jorgensen S.L."/>
            <person name="Zaremba-Niedzwiedzka K."/>
            <person name="Martijn J."/>
            <person name="Lind A.E."/>
            <person name="van Eijk R."/>
            <person name="Schleper C."/>
            <person name="Guy L."/>
            <person name="Ettema T.J."/>
        </authorList>
    </citation>
    <scope>NUCLEOTIDE SEQUENCE</scope>
</reference>
<dbReference type="InterPro" id="IPR002938">
    <property type="entry name" value="FAD-bd"/>
</dbReference>
<dbReference type="SUPFAM" id="SSF51905">
    <property type="entry name" value="FAD/NAD(P)-binding domain"/>
    <property type="match status" value="1"/>
</dbReference>
<dbReference type="PANTHER" id="PTHR42685">
    <property type="entry name" value="GERANYLGERANYL DIPHOSPHATE REDUCTASE"/>
    <property type="match status" value="1"/>
</dbReference>
<dbReference type="InterPro" id="IPR036188">
    <property type="entry name" value="FAD/NAD-bd_sf"/>
</dbReference>
<dbReference type="Gene3D" id="3.50.50.60">
    <property type="entry name" value="FAD/NAD(P)-binding domain"/>
    <property type="match status" value="1"/>
</dbReference>
<protein>
    <recommendedName>
        <fullName evidence="2">FAD-binding domain-containing protein</fullName>
    </recommendedName>
</protein>
<dbReference type="Pfam" id="PF01494">
    <property type="entry name" value="FAD_binding_3"/>
    <property type="match status" value="1"/>
</dbReference>
<organism evidence="3">
    <name type="scientific">marine sediment metagenome</name>
    <dbReference type="NCBI Taxonomy" id="412755"/>
    <lineage>
        <taxon>unclassified sequences</taxon>
        <taxon>metagenomes</taxon>
        <taxon>ecological metagenomes</taxon>
    </lineage>
</organism>
<dbReference type="InterPro" id="IPR050407">
    <property type="entry name" value="Geranylgeranyl_reductase"/>
</dbReference>
<evidence type="ECO:0000259" key="2">
    <source>
        <dbReference type="Pfam" id="PF01494"/>
    </source>
</evidence>
<evidence type="ECO:0000256" key="1">
    <source>
        <dbReference type="SAM" id="MobiDB-lite"/>
    </source>
</evidence>
<dbReference type="AlphaFoldDB" id="A0A0F8WYF0"/>
<name>A0A0F8WYF0_9ZZZZ</name>
<dbReference type="PRINTS" id="PR00420">
    <property type="entry name" value="RNGMNOXGNASE"/>
</dbReference>
<accession>A0A0F8WYF0</accession>
<evidence type="ECO:0000313" key="3">
    <source>
        <dbReference type="EMBL" id="KKK61703.1"/>
    </source>
</evidence>
<sequence>MGHTEHGLYNRRRASYVGYTRPGRGGLATRYDYDVAVVGAGPAGSRSARNLAKAGLRVALLEEHRRIGVPSHCSGLISPRTLEEAGVGEQIVANRVTGAYIHTAGGGALALGGGETRALVIDRVRLDELLCEQAQTDGAELLRARMVQAERENGGVRLHCQRDGRDLQLSARLVLGADGAHSRVARTLGLAAPRERVYGLGIEGRLTVPREDFVHVFVGHRLAPSWFGWIIPTGGDGVRVGIGCDASDKPIYCYRRLTEAFPHLFRGMEVCGMYGRTAQGSHFRLPRDDPIVNHKSRGRQPS</sequence>
<dbReference type="GO" id="GO:0071949">
    <property type="term" value="F:FAD binding"/>
    <property type="evidence" value="ECO:0007669"/>
    <property type="project" value="InterPro"/>
</dbReference>
<gene>
    <name evidence="3" type="ORF">LCGC14_3011670</name>
</gene>
<feature type="region of interest" description="Disordered" evidence="1">
    <location>
        <begin position="282"/>
        <end position="302"/>
    </location>
</feature>
<dbReference type="EMBL" id="LAZR01062351">
    <property type="protein sequence ID" value="KKK61703.1"/>
    <property type="molecule type" value="Genomic_DNA"/>
</dbReference>
<dbReference type="PANTHER" id="PTHR42685:SF18">
    <property type="entry name" value="DIGERANYLGERANYLGLYCEROPHOSPHOLIPID REDUCTASE"/>
    <property type="match status" value="1"/>
</dbReference>
<dbReference type="NCBIfam" id="TIGR02032">
    <property type="entry name" value="GG-red-SF"/>
    <property type="match status" value="1"/>
</dbReference>
<proteinExistence type="predicted"/>
<dbReference type="GO" id="GO:0016628">
    <property type="term" value="F:oxidoreductase activity, acting on the CH-CH group of donors, NAD or NADP as acceptor"/>
    <property type="evidence" value="ECO:0007669"/>
    <property type="project" value="InterPro"/>
</dbReference>